<dbReference type="PANTHER" id="PTHR14218:SF15">
    <property type="entry name" value="TRIPEPTIDYL-PEPTIDASE 1"/>
    <property type="match status" value="1"/>
</dbReference>
<dbReference type="SUPFAM" id="SSF52743">
    <property type="entry name" value="Subtilisin-like"/>
    <property type="match status" value="1"/>
</dbReference>
<dbReference type="Gene3D" id="3.40.50.200">
    <property type="entry name" value="Peptidase S8/S53 domain"/>
    <property type="match status" value="1"/>
</dbReference>
<proteinExistence type="predicted"/>
<dbReference type="GO" id="GO:0008240">
    <property type="term" value="F:tripeptidyl-peptidase activity"/>
    <property type="evidence" value="ECO:0007669"/>
    <property type="project" value="TreeGrafter"/>
</dbReference>
<evidence type="ECO:0000256" key="2">
    <source>
        <dbReference type="ARBA" id="ARBA00022801"/>
    </source>
</evidence>
<dbReference type="GO" id="GO:0004252">
    <property type="term" value="F:serine-type endopeptidase activity"/>
    <property type="evidence" value="ECO:0007669"/>
    <property type="project" value="InterPro"/>
</dbReference>
<dbReference type="InterPro" id="IPR036852">
    <property type="entry name" value="Peptidase_S8/S53_dom_sf"/>
</dbReference>
<keyword evidence="3" id="KW-0720">Serine protease</keyword>
<evidence type="ECO:0000256" key="3">
    <source>
        <dbReference type="ARBA" id="ARBA00022825"/>
    </source>
</evidence>
<evidence type="ECO:0000313" key="5">
    <source>
        <dbReference type="Proteomes" id="UP000030706"/>
    </source>
</evidence>
<dbReference type="Proteomes" id="UP000030706">
    <property type="component" value="Unassembled WGS sequence"/>
</dbReference>
<dbReference type="GeneID" id="40746443"/>
<evidence type="ECO:0000313" key="4">
    <source>
        <dbReference type="EMBL" id="KEQ80628.1"/>
    </source>
</evidence>
<sequence length="108" mass="11816">MSLDHNSWSNSIIWWDCLVISNYFARPSWQTNVVAGYIKALNGSHAGLYNKTGRGVPDVSLLGDNYLTLESGFASRCSGTSASAPVFAAMVALINDIRLRAKKQYLDS</sequence>
<evidence type="ECO:0008006" key="6">
    <source>
        <dbReference type="Google" id="ProtNLM"/>
    </source>
</evidence>
<dbReference type="GO" id="GO:0006508">
    <property type="term" value="P:proteolysis"/>
    <property type="evidence" value="ECO:0007669"/>
    <property type="project" value="UniProtKB-KW"/>
</dbReference>
<dbReference type="HOGENOM" id="CLU_2196412_0_0_1"/>
<dbReference type="InterPro" id="IPR050819">
    <property type="entry name" value="Tripeptidyl-peptidase_I"/>
</dbReference>
<gene>
    <name evidence="4" type="ORF">M438DRAFT_338604</name>
</gene>
<organism evidence="4 5">
    <name type="scientific">Aureobasidium pullulans EXF-150</name>
    <dbReference type="NCBI Taxonomy" id="1043002"/>
    <lineage>
        <taxon>Eukaryota</taxon>
        <taxon>Fungi</taxon>
        <taxon>Dikarya</taxon>
        <taxon>Ascomycota</taxon>
        <taxon>Pezizomycotina</taxon>
        <taxon>Dothideomycetes</taxon>
        <taxon>Dothideomycetidae</taxon>
        <taxon>Dothideales</taxon>
        <taxon>Saccotheciaceae</taxon>
        <taxon>Aureobasidium</taxon>
    </lineage>
</organism>
<reference evidence="4 5" key="1">
    <citation type="journal article" date="2014" name="BMC Genomics">
        <title>Genome sequencing of four Aureobasidium pullulans varieties: biotechnological potential, stress tolerance, and description of new species.</title>
        <authorList>
            <person name="Gostin Ar C."/>
            <person name="Ohm R.A."/>
            <person name="Kogej T."/>
            <person name="Sonjak S."/>
            <person name="Turk M."/>
            <person name="Zajc J."/>
            <person name="Zalar P."/>
            <person name="Grube M."/>
            <person name="Sun H."/>
            <person name="Han J."/>
            <person name="Sharma A."/>
            <person name="Chiniquy J."/>
            <person name="Ngan C.Y."/>
            <person name="Lipzen A."/>
            <person name="Barry K."/>
            <person name="Grigoriev I.V."/>
            <person name="Gunde-Cimerman N."/>
        </authorList>
    </citation>
    <scope>NUCLEOTIDE SEQUENCE [LARGE SCALE GENOMIC DNA]</scope>
    <source>
        <strain evidence="4 5">EXF-150</strain>
    </source>
</reference>
<dbReference type="PROSITE" id="PS00138">
    <property type="entry name" value="SUBTILASE_SER"/>
    <property type="match status" value="1"/>
</dbReference>
<dbReference type="RefSeq" id="XP_029756815.1">
    <property type="nucleotide sequence ID" value="XM_029904137.1"/>
</dbReference>
<protein>
    <recommendedName>
        <fullName evidence="6">Peptidase S8/S53 domain-containing protein</fullName>
    </recommendedName>
</protein>
<keyword evidence="1" id="KW-0645">Protease</keyword>
<keyword evidence="2" id="KW-0378">Hydrolase</keyword>
<dbReference type="EMBL" id="KL584996">
    <property type="protein sequence ID" value="KEQ80628.1"/>
    <property type="molecule type" value="Genomic_DNA"/>
</dbReference>
<keyword evidence="5" id="KW-1185">Reference proteome</keyword>
<dbReference type="OrthoDB" id="2919105at2759"/>
<dbReference type="PANTHER" id="PTHR14218">
    <property type="entry name" value="PROTEASE S8 TRIPEPTIDYL PEPTIDASE I CLN2"/>
    <property type="match status" value="1"/>
</dbReference>
<dbReference type="AlphaFoldDB" id="A0A074X5K9"/>
<accession>A0A074X5K9</accession>
<dbReference type="InterPro" id="IPR023828">
    <property type="entry name" value="Peptidase_S8_Ser-AS"/>
</dbReference>
<evidence type="ECO:0000256" key="1">
    <source>
        <dbReference type="ARBA" id="ARBA00022670"/>
    </source>
</evidence>
<dbReference type="STRING" id="1043002.A0A074X5K9"/>
<name>A0A074X5K9_AURPU</name>